<accession>A0AAR5NYE9</accession>
<keyword evidence="2" id="KW-1015">Disulfide bond</keyword>
<dbReference type="GO" id="GO:0009653">
    <property type="term" value="P:anatomical structure morphogenesis"/>
    <property type="evidence" value="ECO:0007669"/>
    <property type="project" value="UniProtKB-ARBA"/>
</dbReference>
<feature type="region of interest" description="Disordered" evidence="4">
    <location>
        <begin position="771"/>
        <end position="813"/>
    </location>
</feature>
<organism evidence="9 10">
    <name type="scientific">Dendroctonus ponderosae</name>
    <name type="common">Mountain pine beetle</name>
    <dbReference type="NCBI Taxonomy" id="77166"/>
    <lineage>
        <taxon>Eukaryota</taxon>
        <taxon>Metazoa</taxon>
        <taxon>Ecdysozoa</taxon>
        <taxon>Arthropoda</taxon>
        <taxon>Hexapoda</taxon>
        <taxon>Insecta</taxon>
        <taxon>Pterygota</taxon>
        <taxon>Neoptera</taxon>
        <taxon>Endopterygota</taxon>
        <taxon>Coleoptera</taxon>
        <taxon>Polyphaga</taxon>
        <taxon>Cucujiformia</taxon>
        <taxon>Curculionidae</taxon>
        <taxon>Scolytinae</taxon>
        <taxon>Dendroctonus</taxon>
    </lineage>
</organism>
<feature type="signal peptide" evidence="6">
    <location>
        <begin position="1"/>
        <end position="24"/>
    </location>
</feature>
<dbReference type="SMART" id="SM00409">
    <property type="entry name" value="IG"/>
    <property type="match status" value="3"/>
</dbReference>
<dbReference type="InterPro" id="IPR003961">
    <property type="entry name" value="FN3_dom"/>
</dbReference>
<evidence type="ECO:0000256" key="4">
    <source>
        <dbReference type="SAM" id="MobiDB-lite"/>
    </source>
</evidence>
<keyword evidence="3" id="KW-0393">Immunoglobulin domain</keyword>
<feature type="compositionally biased region" description="Basic residues" evidence="4">
    <location>
        <begin position="421"/>
        <end position="441"/>
    </location>
</feature>
<evidence type="ECO:0000259" key="8">
    <source>
        <dbReference type="PROSITE" id="PS50853"/>
    </source>
</evidence>
<dbReference type="InterPro" id="IPR003598">
    <property type="entry name" value="Ig_sub2"/>
</dbReference>
<evidence type="ECO:0000256" key="1">
    <source>
        <dbReference type="ARBA" id="ARBA00022737"/>
    </source>
</evidence>
<dbReference type="PROSITE" id="PS50835">
    <property type="entry name" value="IG_LIKE"/>
    <property type="match status" value="3"/>
</dbReference>
<dbReference type="InterPro" id="IPR007110">
    <property type="entry name" value="Ig-like_dom"/>
</dbReference>
<dbReference type="Gene3D" id="2.60.40.10">
    <property type="entry name" value="Immunoglobulins"/>
    <property type="match status" value="5"/>
</dbReference>
<dbReference type="SUPFAM" id="SSF49265">
    <property type="entry name" value="Fibronectin type III"/>
    <property type="match status" value="1"/>
</dbReference>
<feature type="compositionally biased region" description="Polar residues" evidence="4">
    <location>
        <begin position="771"/>
        <end position="788"/>
    </location>
</feature>
<dbReference type="KEGG" id="dpa:109533056"/>
<dbReference type="PANTHER" id="PTHR13817">
    <property type="entry name" value="TITIN"/>
    <property type="match status" value="1"/>
</dbReference>
<dbReference type="RefSeq" id="XP_048526737.1">
    <property type="nucleotide sequence ID" value="XM_048670780.1"/>
</dbReference>
<keyword evidence="5" id="KW-1133">Transmembrane helix</keyword>
<evidence type="ECO:0008006" key="11">
    <source>
        <dbReference type="Google" id="ProtNLM"/>
    </source>
</evidence>
<dbReference type="Pfam" id="PF07679">
    <property type="entry name" value="I-set"/>
    <property type="match status" value="2"/>
</dbReference>
<keyword evidence="5" id="KW-0812">Transmembrane</keyword>
<feature type="domain" description="Fibronectin type-III" evidence="8">
    <location>
        <begin position="446"/>
        <end position="549"/>
    </location>
</feature>
<dbReference type="InterPro" id="IPR036116">
    <property type="entry name" value="FN3_sf"/>
</dbReference>
<keyword evidence="6" id="KW-0732">Signal</keyword>
<dbReference type="SMART" id="SM00060">
    <property type="entry name" value="FN3"/>
    <property type="match status" value="2"/>
</dbReference>
<dbReference type="SUPFAM" id="SSF48726">
    <property type="entry name" value="Immunoglobulin"/>
    <property type="match status" value="3"/>
</dbReference>
<dbReference type="GeneID" id="109533056"/>
<dbReference type="Proteomes" id="UP000019118">
    <property type="component" value="Unassembled WGS sequence"/>
</dbReference>
<dbReference type="InterPro" id="IPR036179">
    <property type="entry name" value="Ig-like_dom_sf"/>
</dbReference>
<dbReference type="SMART" id="SM00408">
    <property type="entry name" value="IGc2"/>
    <property type="match status" value="3"/>
</dbReference>
<dbReference type="InterPro" id="IPR003599">
    <property type="entry name" value="Ig_sub"/>
</dbReference>
<evidence type="ECO:0000313" key="10">
    <source>
        <dbReference type="Proteomes" id="UP000019118"/>
    </source>
</evidence>
<evidence type="ECO:0000256" key="2">
    <source>
        <dbReference type="ARBA" id="ARBA00023157"/>
    </source>
</evidence>
<dbReference type="InterPro" id="IPR013783">
    <property type="entry name" value="Ig-like_fold"/>
</dbReference>
<dbReference type="InterPro" id="IPR013098">
    <property type="entry name" value="Ig_I-set"/>
</dbReference>
<dbReference type="FunFam" id="2.60.40.10:FF:000032">
    <property type="entry name" value="palladin isoform X1"/>
    <property type="match status" value="1"/>
</dbReference>
<feature type="chain" id="PRO_5043714575" description="Interference hedgehog" evidence="6">
    <location>
        <begin position="25"/>
        <end position="813"/>
    </location>
</feature>
<reference evidence="9" key="2">
    <citation type="submission" date="2024-08" db="UniProtKB">
        <authorList>
            <consortium name="EnsemblMetazoa"/>
        </authorList>
    </citation>
    <scope>IDENTIFICATION</scope>
</reference>
<evidence type="ECO:0000256" key="3">
    <source>
        <dbReference type="ARBA" id="ARBA00023319"/>
    </source>
</evidence>
<keyword evidence="10" id="KW-1185">Reference proteome</keyword>
<feature type="domain" description="Ig-like" evidence="7">
    <location>
        <begin position="230"/>
        <end position="315"/>
    </location>
</feature>
<dbReference type="AlphaFoldDB" id="A0AAR5NYE9"/>
<dbReference type="GO" id="GO:0030154">
    <property type="term" value="P:cell differentiation"/>
    <property type="evidence" value="ECO:0007669"/>
    <property type="project" value="UniProtKB-ARBA"/>
</dbReference>
<keyword evidence="1" id="KW-0677">Repeat</keyword>
<reference evidence="10" key="1">
    <citation type="journal article" date="2013" name="Genome Biol.">
        <title>Draft genome of the mountain pine beetle, Dendroctonus ponderosae Hopkins, a major forest pest.</title>
        <authorList>
            <person name="Keeling C.I."/>
            <person name="Yuen M.M."/>
            <person name="Liao N.Y."/>
            <person name="Docking T.R."/>
            <person name="Chan S.K."/>
            <person name="Taylor G.A."/>
            <person name="Palmquist D.L."/>
            <person name="Jackman S.D."/>
            <person name="Nguyen A."/>
            <person name="Li M."/>
            <person name="Henderson H."/>
            <person name="Janes J.K."/>
            <person name="Zhao Y."/>
            <person name="Pandoh P."/>
            <person name="Moore R."/>
            <person name="Sperling F.A."/>
            <person name="Huber D.P."/>
            <person name="Birol I."/>
            <person name="Jones S.J."/>
            <person name="Bohlmann J."/>
        </authorList>
    </citation>
    <scope>NUCLEOTIDE SEQUENCE</scope>
</reference>
<dbReference type="InterPro" id="IPR050964">
    <property type="entry name" value="Striated_Muscle_Regulatory"/>
</dbReference>
<dbReference type="RefSeq" id="XP_019753805.1">
    <property type="nucleotide sequence ID" value="XM_019898246.2"/>
</dbReference>
<evidence type="ECO:0000256" key="6">
    <source>
        <dbReference type="SAM" id="SignalP"/>
    </source>
</evidence>
<dbReference type="PROSITE" id="PS50853">
    <property type="entry name" value="FN3"/>
    <property type="match status" value="2"/>
</dbReference>
<proteinExistence type="predicted"/>
<evidence type="ECO:0000256" key="5">
    <source>
        <dbReference type="SAM" id="Phobius"/>
    </source>
</evidence>
<evidence type="ECO:0000259" key="7">
    <source>
        <dbReference type="PROSITE" id="PS50835"/>
    </source>
</evidence>
<protein>
    <recommendedName>
        <fullName evidence="11">Interference hedgehog</fullName>
    </recommendedName>
</protein>
<dbReference type="Pfam" id="PF00041">
    <property type="entry name" value="fn3"/>
    <property type="match status" value="2"/>
</dbReference>
<keyword evidence="5" id="KW-0472">Membrane</keyword>
<feature type="domain" description="Fibronectin type-III" evidence="8">
    <location>
        <begin position="558"/>
        <end position="653"/>
    </location>
</feature>
<evidence type="ECO:0000313" key="9">
    <source>
        <dbReference type="EnsemblMetazoa" id="XP_019753805.1"/>
    </source>
</evidence>
<dbReference type="CDD" id="cd00063">
    <property type="entry name" value="FN3"/>
    <property type="match status" value="2"/>
</dbReference>
<feature type="transmembrane region" description="Helical" evidence="5">
    <location>
        <begin position="673"/>
        <end position="696"/>
    </location>
</feature>
<feature type="region of interest" description="Disordered" evidence="4">
    <location>
        <begin position="416"/>
        <end position="451"/>
    </location>
</feature>
<dbReference type="PANTHER" id="PTHR13817:SF166">
    <property type="entry name" value="NEURONAL IGCAM-RELATED"/>
    <property type="match status" value="1"/>
</dbReference>
<feature type="domain" description="Ig-like" evidence="7">
    <location>
        <begin position="320"/>
        <end position="357"/>
    </location>
</feature>
<name>A0AAR5NYE9_DENPD</name>
<sequence length="813" mass="91533">MLQTNWISAFLATSLISLLHRASADFEYLVSQPVSMSLPIGYDTSLLCEMNIVPDKFEWKFYPTDEPYNRAANIILSNASYRLIHEFRPNKKKSELLVPVKDELVAGDYQCLAYYGAFVVASVPWRITLARLGQSHPQKSVSVTVQAGNTVSWRCDVPESNPLAYVDYTKDDKYISPPDVGNRVKSMILPHVNVSESGVYKCSTTNTFEKRNLDSTLKLEVTHHAHEKAPFFISQPVSEHTATKGSTLFLECSAVGKPIPKVVWYKKSQSQLPAHRTEVIAGGLLIKNISSRDDGVYVCNHTNSHGSIFHEIMVKYREEPSLDCSINATDINQGENRDLECEVRGTPEPEISWFLNGFSVLNDSRIEAIGNKIYFRPIEKRHAGNLQIFARNIVQTVYSSIRIRVIPLPTSIDEIPTPLHNRPRHKPKKSRVTKRPSRQRAPKMIPPSKPVVSRVKDDTVVVRWNISNNNGLSILFFKVQYKEIPFANQTYTSNKGWNTANTDIAPNINAYEISDLKPDHFYKFRVAVVYSNNDSIMSQMSKKFHLRSIDFDKKNPLPVCLITHVETISHSSIKVYWNCPPFNVTIDGFYIHYLIATRAGDDYVVVTVEGSDVRSYVINYLHPETSYDVKLQSFNQKLASELSPMMKGRTGVSPVNPPTTTTPTPIITKGANIYVIIAGGVVGFALVVTGVILLFVCRKWQRNKLPDTQDKSNSIPNHIQADASDYMVESKTLSKANGCTLPGNKITITSNPLADTEKNPTVIEMRNLANNNVRQQPDSPSDTTLTNTSKDKHKRRNNIRESREDCSTDSNYV</sequence>
<feature type="domain" description="Ig-like" evidence="7">
    <location>
        <begin position="137"/>
        <end position="222"/>
    </location>
</feature>
<dbReference type="EnsemblMetazoa" id="XM_019898246.1">
    <property type="protein sequence ID" value="XP_019753805.1"/>
    <property type="gene ID" value="LOC109533056"/>
</dbReference>